<evidence type="ECO:0000256" key="1">
    <source>
        <dbReference type="SAM" id="Phobius"/>
    </source>
</evidence>
<protein>
    <submittedName>
        <fullName evidence="3">Putative solute:sodium symporter small subunit</fullName>
    </submittedName>
</protein>
<accession>A0A497XQR9</accession>
<dbReference type="AlphaFoldDB" id="A0A497XQR9"/>
<dbReference type="OrthoDB" id="9797746at2"/>
<sequence>MDKERLEAYHRENVRLITILLVIWFVVSYVGAILAKPLSKTILFGFPAHYWVSAQLSVITFVVLIFVYAFLMNKLDQKYGVEE</sequence>
<keyword evidence="1" id="KW-0812">Transmembrane</keyword>
<evidence type="ECO:0000313" key="4">
    <source>
        <dbReference type="Proteomes" id="UP000267841"/>
    </source>
</evidence>
<keyword evidence="4" id="KW-1185">Reference proteome</keyword>
<feature type="domain" description="Sodium symporter small subunit" evidence="2">
    <location>
        <begin position="7"/>
        <end position="82"/>
    </location>
</feature>
<evidence type="ECO:0000259" key="2">
    <source>
        <dbReference type="Pfam" id="PF13937"/>
    </source>
</evidence>
<keyword evidence="1" id="KW-0472">Membrane</keyword>
<organism evidence="3 4">
    <name type="scientific">Hydrogenivirga caldilitoris</name>
    <dbReference type="NCBI Taxonomy" id="246264"/>
    <lineage>
        <taxon>Bacteria</taxon>
        <taxon>Pseudomonadati</taxon>
        <taxon>Aquificota</taxon>
        <taxon>Aquificia</taxon>
        <taxon>Aquificales</taxon>
        <taxon>Aquificaceae</taxon>
        <taxon>Hydrogenivirga</taxon>
    </lineage>
</organism>
<dbReference type="Proteomes" id="UP000267841">
    <property type="component" value="Unassembled WGS sequence"/>
</dbReference>
<keyword evidence="1" id="KW-1133">Transmembrane helix</keyword>
<dbReference type="InterPro" id="IPR019886">
    <property type="entry name" value="Na_symporter_ssu"/>
</dbReference>
<dbReference type="EMBL" id="RCCJ01000001">
    <property type="protein sequence ID" value="RLJ71238.1"/>
    <property type="molecule type" value="Genomic_DNA"/>
</dbReference>
<comment type="caution">
    <text evidence="3">The sequence shown here is derived from an EMBL/GenBank/DDBJ whole genome shotgun (WGS) entry which is preliminary data.</text>
</comment>
<name>A0A497XQR9_9AQUI</name>
<reference evidence="3 4" key="1">
    <citation type="submission" date="2018-10" db="EMBL/GenBank/DDBJ databases">
        <title>Genomic Encyclopedia of Archaeal and Bacterial Type Strains, Phase II (KMG-II): from individual species to whole genera.</title>
        <authorList>
            <person name="Goeker M."/>
        </authorList>
    </citation>
    <scope>NUCLEOTIDE SEQUENCE [LARGE SCALE GENOMIC DNA]</scope>
    <source>
        <strain evidence="3 4">DSM 16510</strain>
    </source>
</reference>
<feature type="transmembrane region" description="Helical" evidence="1">
    <location>
        <begin position="50"/>
        <end position="71"/>
    </location>
</feature>
<dbReference type="RefSeq" id="WP_121012313.1">
    <property type="nucleotide sequence ID" value="NZ_RCCJ01000001.1"/>
</dbReference>
<evidence type="ECO:0000313" key="3">
    <source>
        <dbReference type="EMBL" id="RLJ71238.1"/>
    </source>
</evidence>
<proteinExistence type="predicted"/>
<dbReference type="Pfam" id="PF13937">
    <property type="entry name" value="DUF4212"/>
    <property type="match status" value="1"/>
</dbReference>
<feature type="transmembrane region" description="Helical" evidence="1">
    <location>
        <begin position="16"/>
        <end position="38"/>
    </location>
</feature>
<dbReference type="NCBIfam" id="TIGR03647">
    <property type="entry name" value="Na_symport_sm"/>
    <property type="match status" value="1"/>
</dbReference>
<gene>
    <name evidence="3" type="ORF">BCF55_1537</name>
</gene>